<comment type="caution">
    <text evidence="2">The sequence shown here is derived from an EMBL/GenBank/DDBJ whole genome shotgun (WGS) entry which is preliminary data.</text>
</comment>
<keyword evidence="3" id="KW-1185">Reference proteome</keyword>
<feature type="chain" id="PRO_5043914635" evidence="1">
    <location>
        <begin position="22"/>
        <end position="61"/>
    </location>
</feature>
<dbReference type="Proteomes" id="UP000240728">
    <property type="component" value="Unassembled WGS sequence"/>
</dbReference>
<feature type="signal peptide" evidence="1">
    <location>
        <begin position="1"/>
        <end position="21"/>
    </location>
</feature>
<reference evidence="2 3" key="1">
    <citation type="submission" date="2018-01" db="EMBL/GenBank/DDBJ databases">
        <title>Whole genome sequencing of Histamine producing bacteria.</title>
        <authorList>
            <person name="Butler K."/>
        </authorList>
    </citation>
    <scope>NUCLEOTIDE SEQUENCE [LARGE SCALE GENOMIC DNA]</scope>
    <source>
        <strain evidence="2 3">A1-4</strain>
    </source>
</reference>
<organism evidence="2 3">
    <name type="scientific">Photobacterium kishitanii</name>
    <dbReference type="NCBI Taxonomy" id="318456"/>
    <lineage>
        <taxon>Bacteria</taxon>
        <taxon>Pseudomonadati</taxon>
        <taxon>Pseudomonadota</taxon>
        <taxon>Gammaproteobacteria</taxon>
        <taxon>Vibrionales</taxon>
        <taxon>Vibrionaceae</taxon>
        <taxon>Photobacterium</taxon>
    </lineage>
</organism>
<dbReference type="PROSITE" id="PS51257">
    <property type="entry name" value="PROKAR_LIPOPROTEIN"/>
    <property type="match status" value="1"/>
</dbReference>
<dbReference type="EMBL" id="PYOZ01000037">
    <property type="protein sequence ID" value="PSX38702.1"/>
    <property type="molecule type" value="Genomic_DNA"/>
</dbReference>
<proteinExistence type="predicted"/>
<keyword evidence="1" id="KW-0732">Signal</keyword>
<protein>
    <submittedName>
        <fullName evidence="2">DUF4223 domain-containing protein</fullName>
    </submittedName>
</protein>
<gene>
    <name evidence="2" type="ORF">C0W53_22930</name>
</gene>
<name>A0AAX0YNP1_9GAMM</name>
<dbReference type="RefSeq" id="WP_045043243.1">
    <property type="nucleotide sequence ID" value="NZ_JZTB01000013.1"/>
</dbReference>
<evidence type="ECO:0000313" key="2">
    <source>
        <dbReference type="EMBL" id="PSX38702.1"/>
    </source>
</evidence>
<dbReference type="AlphaFoldDB" id="A0AAX0YNP1"/>
<accession>A0AAX0YNP1</accession>
<evidence type="ECO:0000313" key="3">
    <source>
        <dbReference type="Proteomes" id="UP000240728"/>
    </source>
</evidence>
<sequence length="61" mass="6297">MKLITAKFAFVVIAAASILTGCTGTSFNKDKSCSTDYLLVPAISVSAALGACDTQNSTNKH</sequence>
<evidence type="ECO:0000256" key="1">
    <source>
        <dbReference type="SAM" id="SignalP"/>
    </source>
</evidence>
<dbReference type="InterPro" id="IPR025318">
    <property type="entry name" value="DUF4223"/>
</dbReference>
<dbReference type="Pfam" id="PF13978">
    <property type="entry name" value="DUF4223"/>
    <property type="match status" value="1"/>
</dbReference>